<dbReference type="OrthoDB" id="570524at2"/>
<keyword evidence="6" id="KW-0067">ATP-binding</keyword>
<evidence type="ECO:0000313" key="7">
    <source>
        <dbReference type="Proteomes" id="UP000095228"/>
    </source>
</evidence>
<organism evidence="6 7">
    <name type="scientific">Lacunisphaera limnophila</name>
    <dbReference type="NCBI Taxonomy" id="1838286"/>
    <lineage>
        <taxon>Bacteria</taxon>
        <taxon>Pseudomonadati</taxon>
        <taxon>Verrucomicrobiota</taxon>
        <taxon>Opitutia</taxon>
        <taxon>Opitutales</taxon>
        <taxon>Opitutaceae</taxon>
        <taxon>Lacunisphaera</taxon>
    </lineage>
</organism>
<evidence type="ECO:0000313" key="6">
    <source>
        <dbReference type="EMBL" id="AOS46165.1"/>
    </source>
</evidence>
<dbReference type="EMBL" id="CP016094">
    <property type="protein sequence ID" value="AOS46165.1"/>
    <property type="molecule type" value="Genomic_DNA"/>
</dbReference>
<evidence type="ECO:0000256" key="2">
    <source>
        <dbReference type="ARBA" id="ARBA00022448"/>
    </source>
</evidence>
<dbReference type="RefSeq" id="WP_069963246.1">
    <property type="nucleotide sequence ID" value="NZ_CP016094.1"/>
</dbReference>
<dbReference type="STRING" id="1838286.Verru16b_03262"/>
<keyword evidence="4" id="KW-0997">Cell inner membrane</keyword>
<evidence type="ECO:0000256" key="4">
    <source>
        <dbReference type="ARBA" id="ARBA00022519"/>
    </source>
</evidence>
<dbReference type="InterPro" id="IPR044527">
    <property type="entry name" value="NrtA/CpmA_ABC-bd_dom"/>
</dbReference>
<keyword evidence="6" id="KW-0378">Hydrolase</keyword>
<keyword evidence="2" id="KW-0813">Transport</keyword>
<dbReference type="SUPFAM" id="SSF53850">
    <property type="entry name" value="Periplasmic binding protein-like II"/>
    <property type="match status" value="1"/>
</dbReference>
<evidence type="ECO:0000256" key="1">
    <source>
        <dbReference type="ARBA" id="ARBA00004308"/>
    </source>
</evidence>
<accession>A0A1D8AZ62</accession>
<dbReference type="KEGG" id="obg:Verru16b_03262"/>
<dbReference type="EC" id="3.6.3.-" evidence="6"/>
<comment type="subcellular location">
    <subcellularLocation>
        <location evidence="1">Endomembrane system</location>
    </subcellularLocation>
</comment>
<keyword evidence="5" id="KW-0472">Membrane</keyword>
<keyword evidence="6" id="KW-0547">Nucleotide-binding</keyword>
<dbReference type="CDD" id="cd13553">
    <property type="entry name" value="PBP2_NrtA_CpmA_like"/>
    <property type="match status" value="1"/>
</dbReference>
<dbReference type="Pfam" id="PF13379">
    <property type="entry name" value="NMT1_2"/>
    <property type="match status" value="1"/>
</dbReference>
<keyword evidence="7" id="KW-1185">Reference proteome</keyword>
<sequence>MPAARPTSATPRPLRLGFISLTDAAPLIAAQELGCFARRGLAVELCREVGWATIRDKVTYGELDGAHAPAPMLWATKLGLGCAPADVSTGFIFNLHGNAITLSVRLWEAGVRDAASLREDALRRRGENKLMFGIVFPHSMHHLLLLHWLRAARLDPERDVRIAVVPPAQMFRNLVAGTLDGYCAGEPWNTLAVQQNQGWCPAWSSSLAPGHVEKVLMVRNAFAEHRAPEHAALIAALAEAAAWCDQPANRAALAGLLAAPAYLNLPAAVIEPALVGRFSPRAGVTETVPDFLVFNRGDANAPTAERAATLQNDLVVAGLIPRSLLNASLPRRLFREDLYREATTNLDPHAHQQLKLPDGTFVSA</sequence>
<dbReference type="GO" id="GO:0005524">
    <property type="term" value="F:ATP binding"/>
    <property type="evidence" value="ECO:0007669"/>
    <property type="project" value="UniProtKB-KW"/>
</dbReference>
<dbReference type="AlphaFoldDB" id="A0A1D8AZ62"/>
<evidence type="ECO:0000256" key="3">
    <source>
        <dbReference type="ARBA" id="ARBA00022475"/>
    </source>
</evidence>
<name>A0A1D8AZ62_9BACT</name>
<dbReference type="GO" id="GO:0016787">
    <property type="term" value="F:hydrolase activity"/>
    <property type="evidence" value="ECO:0007669"/>
    <property type="project" value="UniProtKB-KW"/>
</dbReference>
<proteinExistence type="predicted"/>
<dbReference type="Proteomes" id="UP000095228">
    <property type="component" value="Chromosome"/>
</dbReference>
<dbReference type="PANTHER" id="PTHR30024:SF43">
    <property type="entry name" value="BLL4572 PROTEIN"/>
    <property type="match status" value="1"/>
</dbReference>
<dbReference type="GO" id="GO:0012505">
    <property type="term" value="C:endomembrane system"/>
    <property type="evidence" value="ECO:0007669"/>
    <property type="project" value="UniProtKB-SubCell"/>
</dbReference>
<dbReference type="PANTHER" id="PTHR30024">
    <property type="entry name" value="ALIPHATIC SULFONATES-BINDING PROTEIN-RELATED"/>
    <property type="match status" value="1"/>
</dbReference>
<protein>
    <submittedName>
        <fullName evidence="6">Bicarbonate transport ATP-binding protein CmpC</fullName>
        <ecNumber evidence="6">3.6.3.-</ecNumber>
    </submittedName>
</protein>
<gene>
    <name evidence="6" type="primary">cmpC</name>
    <name evidence="6" type="ORF">Verru16b_03262</name>
</gene>
<keyword evidence="3" id="KW-1003">Cell membrane</keyword>
<dbReference type="Gene3D" id="3.40.190.10">
    <property type="entry name" value="Periplasmic binding protein-like II"/>
    <property type="match status" value="2"/>
</dbReference>
<reference evidence="6 7" key="1">
    <citation type="submission" date="2016-06" db="EMBL/GenBank/DDBJ databases">
        <title>Three novel species with peptidoglycan cell walls form the new genus Lacunisphaera gen. nov. in the family Opitutaceae of the verrucomicrobial subdivision 4.</title>
        <authorList>
            <person name="Rast P."/>
            <person name="Gloeckner I."/>
            <person name="Jogler M."/>
            <person name="Boedeker C."/>
            <person name="Jeske O."/>
            <person name="Wiegand S."/>
            <person name="Reinhardt R."/>
            <person name="Schumann P."/>
            <person name="Rohde M."/>
            <person name="Spring S."/>
            <person name="Gloeckner F.O."/>
            <person name="Jogler C."/>
        </authorList>
    </citation>
    <scope>NUCLEOTIDE SEQUENCE [LARGE SCALE GENOMIC DNA]</scope>
    <source>
        <strain evidence="6 7">IG16b</strain>
    </source>
</reference>
<evidence type="ECO:0000256" key="5">
    <source>
        <dbReference type="ARBA" id="ARBA00023136"/>
    </source>
</evidence>